<dbReference type="NCBIfam" id="NF001204">
    <property type="entry name" value="PRK00166.1"/>
    <property type="match status" value="1"/>
</dbReference>
<evidence type="ECO:0000313" key="11">
    <source>
        <dbReference type="Proteomes" id="UP001160116"/>
    </source>
</evidence>
<keyword evidence="4 10" id="KW-0378">Hydrolase</keyword>
<dbReference type="Gene3D" id="3.60.21.10">
    <property type="match status" value="1"/>
</dbReference>
<comment type="similarity">
    <text evidence="2">Belongs to the Ap4A hydrolase family.</text>
</comment>
<dbReference type="EMBL" id="JAOCCL010000015">
    <property type="protein sequence ID" value="MDH0826345.1"/>
    <property type="molecule type" value="Genomic_DNA"/>
</dbReference>
<evidence type="ECO:0000256" key="8">
    <source>
        <dbReference type="ARBA" id="ARBA00049417"/>
    </source>
</evidence>
<dbReference type="PANTHER" id="PTHR40942:SF4">
    <property type="entry name" value="CYTOCHROME C5"/>
    <property type="match status" value="1"/>
</dbReference>
<evidence type="ECO:0000313" key="10">
    <source>
        <dbReference type="EMBL" id="MDH0826345.1"/>
    </source>
</evidence>
<dbReference type="Proteomes" id="UP001160116">
    <property type="component" value="Unassembled WGS sequence"/>
</dbReference>
<proteinExistence type="inferred from homology"/>
<feature type="domain" description="Calcineurin-like phosphoesterase" evidence="9">
    <location>
        <begin position="11"/>
        <end position="138"/>
    </location>
</feature>
<gene>
    <name evidence="10" type="ORF">N5C97_07495</name>
</gene>
<evidence type="ECO:0000256" key="7">
    <source>
        <dbReference type="ARBA" id="ARBA00033210"/>
    </source>
</evidence>
<comment type="caution">
    <text evidence="10">The sequence shown here is derived from an EMBL/GenBank/DDBJ whole genome shotgun (WGS) entry which is preliminary data.</text>
</comment>
<comment type="catalytic activity">
    <reaction evidence="8">
        <text>P(1),P(4)-bis(5'-adenosyl) tetraphosphate + H2O = 2 ADP + 2 H(+)</text>
        <dbReference type="Rhea" id="RHEA:24252"/>
        <dbReference type="ChEBI" id="CHEBI:15377"/>
        <dbReference type="ChEBI" id="CHEBI:15378"/>
        <dbReference type="ChEBI" id="CHEBI:58141"/>
        <dbReference type="ChEBI" id="CHEBI:456216"/>
        <dbReference type="EC" id="3.6.1.41"/>
    </reaction>
</comment>
<evidence type="ECO:0000256" key="4">
    <source>
        <dbReference type="ARBA" id="ARBA00022801"/>
    </source>
</evidence>
<dbReference type="InterPro" id="IPR004617">
    <property type="entry name" value="ApaH"/>
</dbReference>
<dbReference type="InterPro" id="IPR004843">
    <property type="entry name" value="Calcineurin-like_PHP"/>
</dbReference>
<dbReference type="AlphaFoldDB" id="A0AA42M9M0"/>
<evidence type="ECO:0000256" key="6">
    <source>
        <dbReference type="ARBA" id="ARBA00032248"/>
    </source>
</evidence>
<name>A0AA42M9M0_ACIJO</name>
<dbReference type="Pfam" id="PF00149">
    <property type="entry name" value="Metallophos"/>
    <property type="match status" value="1"/>
</dbReference>
<dbReference type="RefSeq" id="WP_234304533.1">
    <property type="nucleotide sequence ID" value="NZ_CP090180.1"/>
</dbReference>
<evidence type="ECO:0000256" key="2">
    <source>
        <dbReference type="ARBA" id="ARBA00005419"/>
    </source>
</evidence>
<dbReference type="PIRSF" id="PIRSF000903">
    <property type="entry name" value="B5n-ttraPtase_sm"/>
    <property type="match status" value="1"/>
</dbReference>
<evidence type="ECO:0000256" key="5">
    <source>
        <dbReference type="ARBA" id="ARBA00031248"/>
    </source>
</evidence>
<evidence type="ECO:0000256" key="3">
    <source>
        <dbReference type="ARBA" id="ARBA00012506"/>
    </source>
</evidence>
<organism evidence="10 11">
    <name type="scientific">Acinetobacter johnsonii</name>
    <dbReference type="NCBI Taxonomy" id="40214"/>
    <lineage>
        <taxon>Bacteria</taxon>
        <taxon>Pseudomonadati</taxon>
        <taxon>Pseudomonadota</taxon>
        <taxon>Gammaproteobacteria</taxon>
        <taxon>Moraxellales</taxon>
        <taxon>Moraxellaceae</taxon>
        <taxon>Acinetobacter</taxon>
    </lineage>
</organism>
<reference evidence="10" key="1">
    <citation type="submission" date="2022-09" db="EMBL/GenBank/DDBJ databases">
        <title>Intensive care unit water sources are persistently colonized with multi-drug resistant bacteria and are the site of extensive horizontal gene transfer of antibiotic resistance genes.</title>
        <authorList>
            <person name="Diorio-Toth L."/>
        </authorList>
    </citation>
    <scope>NUCLEOTIDE SEQUENCE</scope>
    <source>
        <strain evidence="10">GD03885</strain>
    </source>
</reference>
<dbReference type="InterPro" id="IPR029052">
    <property type="entry name" value="Metallo-depent_PP-like"/>
</dbReference>
<accession>A0AA42M9M0</accession>
<dbReference type="NCBIfam" id="TIGR00668">
    <property type="entry name" value="apaH"/>
    <property type="match status" value="1"/>
</dbReference>
<evidence type="ECO:0000259" key="9">
    <source>
        <dbReference type="Pfam" id="PF00149"/>
    </source>
</evidence>
<dbReference type="GO" id="GO:0008803">
    <property type="term" value="F:bis(5'-nucleosyl)-tetraphosphatase (symmetrical) activity"/>
    <property type="evidence" value="ECO:0007669"/>
    <property type="project" value="UniProtKB-EC"/>
</dbReference>
<dbReference type="SUPFAM" id="SSF56300">
    <property type="entry name" value="Metallo-dependent phosphatases"/>
    <property type="match status" value="1"/>
</dbReference>
<dbReference type="PANTHER" id="PTHR40942">
    <property type="match status" value="1"/>
</dbReference>
<sequence>MTGAEIRYNYVIGDVQGCFEALKALLKTIQFDPDQDFIWFAGDLVARGENSLGALRFIKKLVERNAAATVLGNHDLTLLAAARGIKAIKDKDNIRDVIDAIDSDDLIDWLRKQPLCVFPNATTILTHAGIPTNWTAEQTAALAAEVEAVIAADDFDVVDAFLKEMYGKEPTLWSEELTGHARLRCIVNYLTRMRLTDSAGRLEFSFKDSLNDPMPEGFKPWFEFASQAAQTHKVVFGHWAALQGKTISDSIQNVDGGCVWGHQLMAYRLEDETLFAVDNPVQ</sequence>
<evidence type="ECO:0000256" key="1">
    <source>
        <dbReference type="ARBA" id="ARBA00003413"/>
    </source>
</evidence>
<dbReference type="EC" id="3.6.1.41" evidence="3"/>
<comment type="function">
    <text evidence="1">Hydrolyzes diadenosine 5',5'''-P1,P4-tetraphosphate to yield ADP.</text>
</comment>
<protein>
    <recommendedName>
        <fullName evidence="3">bis(5'-nucleosyl)-tetraphosphatase (symmetrical)</fullName>
        <ecNumber evidence="3">3.6.1.41</ecNumber>
    </recommendedName>
    <alternativeName>
        <fullName evidence="6">Ap4A hydrolase</fullName>
    </alternativeName>
    <alternativeName>
        <fullName evidence="5">Diadenosine 5',5'''-P1,P4-tetraphosphate pyrophosphohydrolase</fullName>
    </alternativeName>
    <alternativeName>
        <fullName evidence="7">Diadenosine tetraphosphatase</fullName>
    </alternativeName>
</protein>